<dbReference type="Pfam" id="PF00005">
    <property type="entry name" value="ABC_tran"/>
    <property type="match status" value="1"/>
</dbReference>
<dbReference type="GO" id="GO:0005524">
    <property type="term" value="F:ATP binding"/>
    <property type="evidence" value="ECO:0007669"/>
    <property type="project" value="UniProtKB-KW"/>
</dbReference>
<dbReference type="InterPro" id="IPR003593">
    <property type="entry name" value="AAA+_ATPase"/>
</dbReference>
<protein>
    <submittedName>
        <fullName evidence="5">ABC transporter ATP-binding protein</fullName>
    </submittedName>
</protein>
<organism evidence="5 6">
    <name type="scientific">Sulfurisphaera tokodaii</name>
    <dbReference type="NCBI Taxonomy" id="111955"/>
    <lineage>
        <taxon>Archaea</taxon>
        <taxon>Thermoproteota</taxon>
        <taxon>Thermoprotei</taxon>
        <taxon>Sulfolobales</taxon>
        <taxon>Sulfolobaceae</taxon>
        <taxon>Sulfurisphaera</taxon>
    </lineage>
</organism>
<proteinExistence type="predicted"/>
<dbReference type="PANTHER" id="PTHR42939">
    <property type="entry name" value="ABC TRANSPORTER ATP-BINDING PROTEIN ALBC-RELATED"/>
    <property type="match status" value="1"/>
</dbReference>
<dbReference type="AlphaFoldDB" id="A0A832WS08"/>
<keyword evidence="2" id="KW-0547">Nucleotide-binding</keyword>
<dbReference type="PANTHER" id="PTHR42939:SF1">
    <property type="entry name" value="ABC TRANSPORTER ATP-BINDING PROTEIN ALBC-RELATED"/>
    <property type="match status" value="1"/>
</dbReference>
<dbReference type="RefSeq" id="WP_010978215.1">
    <property type="nucleotide sequence ID" value="NZ_BAABQO010000002.1"/>
</dbReference>
<dbReference type="Proteomes" id="UP000646844">
    <property type="component" value="Unassembled WGS sequence"/>
</dbReference>
<gene>
    <name evidence="5" type="ORF">HA332_12035</name>
</gene>
<dbReference type="InterPro" id="IPR051782">
    <property type="entry name" value="ABC_Transporter_VariousFunc"/>
</dbReference>
<dbReference type="GeneID" id="1458165"/>
<accession>A0A832WS08</accession>
<dbReference type="InterPro" id="IPR003439">
    <property type="entry name" value="ABC_transporter-like_ATP-bd"/>
</dbReference>
<evidence type="ECO:0000313" key="5">
    <source>
        <dbReference type="EMBL" id="HII75067.1"/>
    </source>
</evidence>
<dbReference type="SUPFAM" id="SSF52540">
    <property type="entry name" value="P-loop containing nucleoside triphosphate hydrolases"/>
    <property type="match status" value="1"/>
</dbReference>
<dbReference type="GO" id="GO:0016887">
    <property type="term" value="F:ATP hydrolysis activity"/>
    <property type="evidence" value="ECO:0007669"/>
    <property type="project" value="InterPro"/>
</dbReference>
<sequence>MLCIHVSNVEKRYGSLIALNGISFDINCNEKWALLGPNGAGKSTLLKILAGLIRPDKGEVKIMDKDPSSVEIKKILGYLPEDADPFPGLSVIDNLKFVASLRNVDENKIYDLLDILDLRRYINYKASTLSRGNKQKLAIAMAILHEPNIILLDEPLNYLDIPTQETVIELLKKMNTLLVSTHILSVADKLATKVLIISNGIIRWMGDFVELKKMANGNESIEHIIARLIKGYY</sequence>
<reference evidence="5" key="1">
    <citation type="journal article" date="2020" name="bioRxiv">
        <title>A rank-normalized archaeal taxonomy based on genome phylogeny resolves widespread incomplete and uneven classifications.</title>
        <authorList>
            <person name="Rinke C."/>
            <person name="Chuvochina M."/>
            <person name="Mussig A.J."/>
            <person name="Chaumeil P.-A."/>
            <person name="Waite D.W."/>
            <person name="Whitman W.B."/>
            <person name="Parks D.H."/>
            <person name="Hugenholtz P."/>
        </authorList>
    </citation>
    <scope>NUCLEOTIDE SEQUENCE</scope>
    <source>
        <strain evidence="5">UBA8838</strain>
    </source>
</reference>
<dbReference type="CDD" id="cd03230">
    <property type="entry name" value="ABC_DR_subfamily_A"/>
    <property type="match status" value="1"/>
</dbReference>
<dbReference type="SMART" id="SM00382">
    <property type="entry name" value="AAA"/>
    <property type="match status" value="1"/>
</dbReference>
<dbReference type="InterPro" id="IPR027417">
    <property type="entry name" value="P-loop_NTPase"/>
</dbReference>
<dbReference type="EMBL" id="DUJO01000051">
    <property type="protein sequence ID" value="HII75067.1"/>
    <property type="molecule type" value="Genomic_DNA"/>
</dbReference>
<keyword evidence="1" id="KW-0813">Transport</keyword>
<comment type="caution">
    <text evidence="5">The sequence shown here is derived from an EMBL/GenBank/DDBJ whole genome shotgun (WGS) entry which is preliminary data.</text>
</comment>
<evidence type="ECO:0000313" key="6">
    <source>
        <dbReference type="Proteomes" id="UP000646844"/>
    </source>
</evidence>
<feature type="domain" description="ABC transporter" evidence="4">
    <location>
        <begin position="4"/>
        <end position="224"/>
    </location>
</feature>
<evidence type="ECO:0000256" key="3">
    <source>
        <dbReference type="ARBA" id="ARBA00022840"/>
    </source>
</evidence>
<evidence type="ECO:0000259" key="4">
    <source>
        <dbReference type="PROSITE" id="PS50893"/>
    </source>
</evidence>
<evidence type="ECO:0000256" key="1">
    <source>
        <dbReference type="ARBA" id="ARBA00022448"/>
    </source>
</evidence>
<dbReference type="PROSITE" id="PS50893">
    <property type="entry name" value="ABC_TRANSPORTER_2"/>
    <property type="match status" value="1"/>
</dbReference>
<name>A0A832WS08_9CREN</name>
<evidence type="ECO:0000256" key="2">
    <source>
        <dbReference type="ARBA" id="ARBA00022741"/>
    </source>
</evidence>
<keyword evidence="3 5" id="KW-0067">ATP-binding</keyword>
<dbReference type="Gene3D" id="3.40.50.300">
    <property type="entry name" value="P-loop containing nucleotide triphosphate hydrolases"/>
    <property type="match status" value="1"/>
</dbReference>